<protein>
    <recommendedName>
        <fullName evidence="4">DUF320 domain-containing protein</fullName>
    </recommendedName>
</protein>
<name>A0ABZ1SM12_9ACTN</name>
<feature type="signal peptide" evidence="1">
    <location>
        <begin position="1"/>
        <end position="26"/>
    </location>
</feature>
<sequence>MRGGLALVAATVMTAALAAHATVAHAATQTAGSGDRNGNTAGVRVGNGIRNVSQLTVGSARNGSGIQHRTIGVGGVANGQSIICRRGARLCKLTQRLRGSLQES</sequence>
<dbReference type="EMBL" id="CP108085">
    <property type="protein sequence ID" value="WUP73492.1"/>
    <property type="molecule type" value="Genomic_DNA"/>
</dbReference>
<keyword evidence="1" id="KW-0732">Signal</keyword>
<evidence type="ECO:0000313" key="2">
    <source>
        <dbReference type="EMBL" id="WUP73492.1"/>
    </source>
</evidence>
<proteinExistence type="predicted"/>
<gene>
    <name evidence="2" type="ORF">OG913_29430</name>
</gene>
<organism evidence="2 3">
    <name type="scientific">Microbispora hainanensis</name>
    <dbReference type="NCBI Taxonomy" id="568844"/>
    <lineage>
        <taxon>Bacteria</taxon>
        <taxon>Bacillati</taxon>
        <taxon>Actinomycetota</taxon>
        <taxon>Actinomycetes</taxon>
        <taxon>Streptosporangiales</taxon>
        <taxon>Streptosporangiaceae</taxon>
        <taxon>Microbispora</taxon>
    </lineage>
</organism>
<feature type="chain" id="PRO_5047235827" description="DUF320 domain-containing protein" evidence="1">
    <location>
        <begin position="27"/>
        <end position="104"/>
    </location>
</feature>
<keyword evidence="3" id="KW-1185">Reference proteome</keyword>
<dbReference type="RefSeq" id="WP_142650848.1">
    <property type="nucleotide sequence ID" value="NZ_CP108085.1"/>
</dbReference>
<evidence type="ECO:0000256" key="1">
    <source>
        <dbReference type="SAM" id="SignalP"/>
    </source>
</evidence>
<accession>A0ABZ1SM12</accession>
<evidence type="ECO:0008006" key="4">
    <source>
        <dbReference type="Google" id="ProtNLM"/>
    </source>
</evidence>
<evidence type="ECO:0000313" key="3">
    <source>
        <dbReference type="Proteomes" id="UP001432011"/>
    </source>
</evidence>
<reference evidence="2" key="1">
    <citation type="submission" date="2022-10" db="EMBL/GenBank/DDBJ databases">
        <title>The complete genomes of actinobacterial strains from the NBC collection.</title>
        <authorList>
            <person name="Joergensen T.S."/>
            <person name="Alvarez Arevalo M."/>
            <person name="Sterndorff E.B."/>
            <person name="Faurdal D."/>
            <person name="Vuksanovic O."/>
            <person name="Mourched A.-S."/>
            <person name="Charusanti P."/>
            <person name="Shaw S."/>
            <person name="Blin K."/>
            <person name="Weber T."/>
        </authorList>
    </citation>
    <scope>NUCLEOTIDE SEQUENCE</scope>
    <source>
        <strain evidence="2">NBC_00254</strain>
    </source>
</reference>
<dbReference type="Proteomes" id="UP001432011">
    <property type="component" value="Chromosome"/>
</dbReference>